<gene>
    <name evidence="2" type="ORF">LMG3415_05027</name>
</gene>
<protein>
    <recommendedName>
        <fullName evidence="4">DUF5623 domain-containing protein</fullName>
    </recommendedName>
</protein>
<evidence type="ECO:0000313" key="3">
    <source>
        <dbReference type="Proteomes" id="UP000507140"/>
    </source>
</evidence>
<name>A0ABM8LKI9_9BURK</name>
<comment type="caution">
    <text evidence="2">The sequence shown here is derived from an EMBL/GenBank/DDBJ whole genome shotgun (WGS) entry which is preliminary data.</text>
</comment>
<dbReference type="EMBL" id="CADIKR010000008">
    <property type="protein sequence ID" value="CAB3912100.1"/>
    <property type="molecule type" value="Genomic_DNA"/>
</dbReference>
<dbReference type="Gene3D" id="1.20.1260.40">
    <property type="match status" value="1"/>
</dbReference>
<organism evidence="2 3">
    <name type="scientific">Achromobacter mucicolens</name>
    <dbReference type="NCBI Taxonomy" id="1389922"/>
    <lineage>
        <taxon>Bacteria</taxon>
        <taxon>Pseudomonadati</taxon>
        <taxon>Pseudomonadota</taxon>
        <taxon>Betaproteobacteria</taxon>
        <taxon>Burkholderiales</taxon>
        <taxon>Alcaligenaceae</taxon>
        <taxon>Achromobacter</taxon>
    </lineage>
</organism>
<keyword evidence="3" id="KW-1185">Reference proteome</keyword>
<dbReference type="Proteomes" id="UP000507140">
    <property type="component" value="Unassembled WGS sequence"/>
</dbReference>
<sequence length="446" mass="49967">MNTASIKPLTVNGIKQLAKKISREHNITHTDALNLASRQAGYENFVHAKRQLPVANATRGFPVYISVHWFTRRARKDDQTPNGLRHGRELLCVHLSRPLPEIVAKHLVSHARGLYGFRMEYIDHLEHRTNVDSQEAARDRLLKAERSLRFMEATGLQPVSTKKFASISRVLTEMPERDHDSDWFDPVSGTYVCLDEPYAAAVKGMEAKRAHWLESNGLKMVVPQWEGIYYAGECIPHLVGPDGALLQRVADALARLRPVAEPHPWPHETGMCNDDFVSPQREADAKPRRRRPGPSYGEYNGAVPYGGQIGIPSRWRPAKAMPLELHLQLAPLMRGLTAVGFSGRVRSKLGAARSELDNWWPMEHRDEQGRALDDIYYGGPTVVCGDSDIERLAMLTEARSIVVRGYDDCKPRRTLLAAFDAGVAELEKIERSRTAANAVADARVAN</sequence>
<proteinExistence type="predicted"/>
<accession>A0ABM8LKI9</accession>
<reference evidence="2 3" key="1">
    <citation type="submission" date="2020-04" db="EMBL/GenBank/DDBJ databases">
        <authorList>
            <person name="De Canck E."/>
        </authorList>
    </citation>
    <scope>NUCLEOTIDE SEQUENCE [LARGE SCALE GENOMIC DNA]</scope>
    <source>
        <strain evidence="2 3">LMG 3415</strain>
    </source>
</reference>
<evidence type="ECO:0000313" key="2">
    <source>
        <dbReference type="EMBL" id="CAB3912100.1"/>
    </source>
</evidence>
<evidence type="ECO:0000256" key="1">
    <source>
        <dbReference type="SAM" id="MobiDB-lite"/>
    </source>
</evidence>
<feature type="region of interest" description="Disordered" evidence="1">
    <location>
        <begin position="264"/>
        <end position="297"/>
    </location>
</feature>
<dbReference type="RefSeq" id="WP_013397120.1">
    <property type="nucleotide sequence ID" value="NZ_CADIKR010000008.1"/>
</dbReference>
<evidence type="ECO:0008006" key="4">
    <source>
        <dbReference type="Google" id="ProtNLM"/>
    </source>
</evidence>